<dbReference type="Gene3D" id="2.30.30.40">
    <property type="entry name" value="SH3 Domains"/>
    <property type="match status" value="1"/>
</dbReference>
<comment type="similarity">
    <text evidence="3">Belongs to the glycosyl hydrolase 5 (cellulase A) family.</text>
</comment>
<name>A0A7S8EBL3_9CHLR</name>
<dbReference type="SUPFAM" id="SSF51445">
    <property type="entry name" value="(Trans)glycosidases"/>
    <property type="match status" value="1"/>
</dbReference>
<dbReference type="Gene3D" id="2.70.70.10">
    <property type="entry name" value="Glucose Permease (Domain IIA)"/>
    <property type="match status" value="1"/>
</dbReference>
<dbReference type="InterPro" id="IPR011055">
    <property type="entry name" value="Dup_hybrid_motif"/>
</dbReference>
<protein>
    <submittedName>
        <fullName evidence="5">Peptidoglycan DD-metalloendopeptidase family protein</fullName>
    </submittedName>
</protein>
<dbReference type="InterPro" id="IPR017853">
    <property type="entry name" value="GH"/>
</dbReference>
<dbReference type="CDD" id="cd12797">
    <property type="entry name" value="M23_peptidase"/>
    <property type="match status" value="1"/>
</dbReference>
<keyword evidence="6" id="KW-1185">Reference proteome</keyword>
<evidence type="ECO:0000256" key="3">
    <source>
        <dbReference type="RuleBase" id="RU361153"/>
    </source>
</evidence>
<proteinExistence type="inferred from homology"/>
<feature type="domain" description="Glycoside hydrolase family 5" evidence="4">
    <location>
        <begin position="378"/>
        <end position="610"/>
    </location>
</feature>
<evidence type="ECO:0000313" key="6">
    <source>
        <dbReference type="Proteomes" id="UP000594468"/>
    </source>
</evidence>
<dbReference type="GO" id="GO:0000272">
    <property type="term" value="P:polysaccharide catabolic process"/>
    <property type="evidence" value="ECO:0007669"/>
    <property type="project" value="InterPro"/>
</dbReference>
<keyword evidence="1 3" id="KW-0378">Hydrolase</keyword>
<dbReference type="Gene3D" id="3.20.20.80">
    <property type="entry name" value="Glycosidases"/>
    <property type="match status" value="1"/>
</dbReference>
<evidence type="ECO:0000256" key="1">
    <source>
        <dbReference type="ARBA" id="ARBA00022801"/>
    </source>
</evidence>
<evidence type="ECO:0000259" key="4">
    <source>
        <dbReference type="Pfam" id="PF00150"/>
    </source>
</evidence>
<evidence type="ECO:0000313" key="5">
    <source>
        <dbReference type="EMBL" id="QPC83919.1"/>
    </source>
</evidence>
<dbReference type="InterPro" id="IPR001547">
    <property type="entry name" value="Glyco_hydro_5"/>
</dbReference>
<dbReference type="SUPFAM" id="SSF51261">
    <property type="entry name" value="Duplicated hybrid motif"/>
    <property type="match status" value="1"/>
</dbReference>
<dbReference type="Pfam" id="PF00150">
    <property type="entry name" value="Cellulase"/>
    <property type="match status" value="1"/>
</dbReference>
<dbReference type="RefSeq" id="WP_195171983.1">
    <property type="nucleotide sequence ID" value="NZ_CP062983.1"/>
</dbReference>
<dbReference type="KEGG" id="pmet:G4Y79_05945"/>
<organism evidence="5 6">
    <name type="scientific">Phototrophicus methaneseepsis</name>
    <dbReference type="NCBI Taxonomy" id="2710758"/>
    <lineage>
        <taxon>Bacteria</taxon>
        <taxon>Bacillati</taxon>
        <taxon>Chloroflexota</taxon>
        <taxon>Candidatus Thermofontia</taxon>
        <taxon>Phototrophicales</taxon>
        <taxon>Phototrophicaceae</taxon>
        <taxon>Phototrophicus</taxon>
    </lineage>
</organism>
<gene>
    <name evidence="5" type="ORF">G4Y79_05945</name>
</gene>
<dbReference type="Proteomes" id="UP000594468">
    <property type="component" value="Chromosome"/>
</dbReference>
<reference evidence="5 6" key="1">
    <citation type="submission" date="2020-02" db="EMBL/GenBank/DDBJ databases">
        <authorList>
            <person name="Zheng R.K."/>
            <person name="Sun C.M."/>
        </authorList>
    </citation>
    <scope>NUCLEOTIDE SEQUENCE [LARGE SCALE GENOMIC DNA]</scope>
    <source>
        <strain evidence="6">rifampicinis</strain>
    </source>
</reference>
<sequence length="637" mass="71111">MSDSSISHAFVLPDQNFHEWLQALAPYSSAFERVAIVRSPAGNDLNRFRNVSAVTAPLTWYQDDPLRHIRRIYPMVVRVDVVKATTPQQLKTLMAARISKTDRYGQQTSEGTHLYDRFVLDWPTLHRPLEILQPFNSSKGPGITIRSRIGAKVTAAVAGKVTKQWAGTNSDILGLGQYVQVTTTQDGMSYVVTYAGLSKVSVPLNTLVDVGDVVGEAAGDTFQLIVQQPGHGMSGFTLPDIINPTDMLYVQNLRLRPIDTGLRVRTLPSTAGIVLGQINPWDSLEPMEMHGRTLGKVGKEGQWMRIKLPDGREGYSAAWFLEAFTKDDIYIFPGVNPVGVNLDARHALGTPDASRLGDMGWIRMGYNVSNNVGSEDINAAFNRYLPLAERYKRAGYRVMFTTSHQTYGEGKNEFWPWNDLSDSAWTTLINRFAAMMRDIARQWAGRGLVDVWQIWNEQDAGPNAVASVPVPVKHYARMVTEVTRAIRSSDAEARIITGGHTSGPYFGSQYARDTISQLPTDVRLDGIAIHPYGRGPVPGERYTIFGHIDDSIEAYSQVYPDRPLWITEWGVLDHPNDPPQDVANYATHFISYLKARYPGRIATMLWYAWAQGMHNGYGLVDKNGNPRPPLTERFLQA</sequence>
<dbReference type="GO" id="GO:0004553">
    <property type="term" value="F:hydrolase activity, hydrolyzing O-glycosyl compounds"/>
    <property type="evidence" value="ECO:0007669"/>
    <property type="project" value="InterPro"/>
</dbReference>
<dbReference type="PANTHER" id="PTHR12631:SF10">
    <property type="entry name" value="BETA-XYLOSIDASE-LIKE PROTEIN-RELATED"/>
    <property type="match status" value="1"/>
</dbReference>
<accession>A0A7S8EBL3</accession>
<evidence type="ECO:0000256" key="2">
    <source>
        <dbReference type="ARBA" id="ARBA00023295"/>
    </source>
</evidence>
<dbReference type="EMBL" id="CP062983">
    <property type="protein sequence ID" value="QPC83919.1"/>
    <property type="molecule type" value="Genomic_DNA"/>
</dbReference>
<keyword evidence="2 3" id="KW-0326">Glycosidase</keyword>
<dbReference type="PANTHER" id="PTHR12631">
    <property type="entry name" value="ALPHA-L-IDURONIDASE"/>
    <property type="match status" value="1"/>
</dbReference>
<dbReference type="InterPro" id="IPR051923">
    <property type="entry name" value="Glycosyl_Hydrolase_39"/>
</dbReference>
<dbReference type="AlphaFoldDB" id="A0A7S8EBL3"/>